<accession>L8IE58</accession>
<protein>
    <submittedName>
        <fullName evidence="1">Uncharacterized protein</fullName>
    </submittedName>
</protein>
<reference evidence="1 2" key="1">
    <citation type="journal article" date="2012" name="Nat. Genet.">
        <title>The yak genome and adaptation to life at high altitude.</title>
        <authorList>
            <person name="Qiu Q."/>
            <person name="Zhang G."/>
            <person name="Ma T."/>
            <person name="Qian W."/>
            <person name="Wang J."/>
            <person name="Ye Z."/>
            <person name="Cao C."/>
            <person name="Hu Q."/>
            <person name="Kim J."/>
            <person name="Larkin D.M."/>
            <person name="Auvil L."/>
            <person name="Capitanu B."/>
            <person name="Ma J."/>
            <person name="Lewin H.A."/>
            <person name="Qian X."/>
            <person name="Lang Y."/>
            <person name="Zhou R."/>
            <person name="Wang L."/>
            <person name="Wang K."/>
            <person name="Xia J."/>
            <person name="Liao S."/>
            <person name="Pan S."/>
            <person name="Lu X."/>
            <person name="Hou H."/>
            <person name="Wang Y."/>
            <person name="Zang X."/>
            <person name="Yin Y."/>
            <person name="Ma H."/>
            <person name="Zhang J."/>
            <person name="Wang Z."/>
            <person name="Zhang Y."/>
            <person name="Zhang D."/>
            <person name="Yonezawa T."/>
            <person name="Hasegawa M."/>
            <person name="Zhong Y."/>
            <person name="Liu W."/>
            <person name="Zhang Y."/>
            <person name="Huang Z."/>
            <person name="Zhang S."/>
            <person name="Long R."/>
            <person name="Yang H."/>
            <person name="Wang J."/>
            <person name="Lenstra J.A."/>
            <person name="Cooper D.N."/>
            <person name="Wu Y."/>
            <person name="Wang J."/>
            <person name="Shi P."/>
            <person name="Wang J."/>
            <person name="Liu J."/>
        </authorList>
    </citation>
    <scope>NUCLEOTIDE SEQUENCE [LARGE SCALE GENOMIC DNA]</scope>
    <source>
        <strain evidence="2">yakQH1</strain>
    </source>
</reference>
<name>L8IE58_9CETA</name>
<gene>
    <name evidence="1" type="ORF">M91_05275</name>
</gene>
<organism evidence="1 2">
    <name type="scientific">Bos mutus</name>
    <name type="common">wild yak</name>
    <dbReference type="NCBI Taxonomy" id="72004"/>
    <lineage>
        <taxon>Eukaryota</taxon>
        <taxon>Metazoa</taxon>
        <taxon>Chordata</taxon>
        <taxon>Craniata</taxon>
        <taxon>Vertebrata</taxon>
        <taxon>Euteleostomi</taxon>
        <taxon>Mammalia</taxon>
        <taxon>Eutheria</taxon>
        <taxon>Laurasiatheria</taxon>
        <taxon>Artiodactyla</taxon>
        <taxon>Ruminantia</taxon>
        <taxon>Pecora</taxon>
        <taxon>Bovidae</taxon>
        <taxon>Bovinae</taxon>
        <taxon>Bos</taxon>
    </lineage>
</organism>
<dbReference type="AlphaFoldDB" id="L8IE58"/>
<sequence>GPLLQGMEAADWTGIGVIPPGGARGHRYRCTHICHQRAASTH</sequence>
<evidence type="ECO:0000313" key="1">
    <source>
        <dbReference type="EMBL" id="ELR54775.1"/>
    </source>
</evidence>
<evidence type="ECO:0000313" key="2">
    <source>
        <dbReference type="Proteomes" id="UP000011080"/>
    </source>
</evidence>
<dbReference type="EMBL" id="JH881358">
    <property type="protein sequence ID" value="ELR54775.1"/>
    <property type="molecule type" value="Genomic_DNA"/>
</dbReference>
<dbReference type="Proteomes" id="UP000011080">
    <property type="component" value="Unassembled WGS sequence"/>
</dbReference>
<proteinExistence type="predicted"/>
<feature type="non-terminal residue" evidence="1">
    <location>
        <position position="1"/>
    </location>
</feature>